<evidence type="ECO:0000256" key="8">
    <source>
        <dbReference type="ARBA" id="ARBA00023098"/>
    </source>
</evidence>
<reference evidence="11" key="1">
    <citation type="journal article" date="2021" name="PeerJ">
        <title>Extensive microbial diversity within the chicken gut microbiome revealed by metagenomics and culture.</title>
        <authorList>
            <person name="Gilroy R."/>
            <person name="Ravi A."/>
            <person name="Getino M."/>
            <person name="Pursley I."/>
            <person name="Horton D.L."/>
            <person name="Alikhan N.F."/>
            <person name="Baker D."/>
            <person name="Gharbi K."/>
            <person name="Hall N."/>
            <person name="Watson M."/>
            <person name="Adriaenssens E.M."/>
            <person name="Foster-Nyarko E."/>
            <person name="Jarju S."/>
            <person name="Secka A."/>
            <person name="Antonio M."/>
            <person name="Oren A."/>
            <person name="Chaudhuri R.R."/>
            <person name="La Ragione R."/>
            <person name="Hildebrand F."/>
            <person name="Pallen M.J."/>
        </authorList>
    </citation>
    <scope>NUCLEOTIDE SEQUENCE</scope>
    <source>
        <strain evidence="11">14975</strain>
    </source>
</reference>
<dbReference type="NCBIfam" id="TIGR00215">
    <property type="entry name" value="lpxB"/>
    <property type="match status" value="1"/>
</dbReference>
<evidence type="ECO:0000256" key="7">
    <source>
        <dbReference type="ARBA" id="ARBA00022679"/>
    </source>
</evidence>
<dbReference type="SUPFAM" id="SSF53756">
    <property type="entry name" value="UDP-Glycosyltransferase/glycogen phosphorylase"/>
    <property type="match status" value="1"/>
</dbReference>
<evidence type="ECO:0000256" key="2">
    <source>
        <dbReference type="ARBA" id="ARBA00012687"/>
    </source>
</evidence>
<gene>
    <name evidence="11" type="primary">lpxB</name>
    <name evidence="11" type="ORF">H9862_05845</name>
</gene>
<dbReference type="PANTHER" id="PTHR30372">
    <property type="entry name" value="LIPID-A-DISACCHARIDE SYNTHASE"/>
    <property type="match status" value="1"/>
</dbReference>
<proteinExistence type="predicted"/>
<keyword evidence="6 11" id="KW-0328">Glycosyltransferase</keyword>
<keyword evidence="8" id="KW-0443">Lipid metabolism</keyword>
<comment type="function">
    <text evidence="1">Condensation of UDP-2,3-diacylglucosamine and 2,3-diacylglucosamine-1-phosphate to form lipid A disaccharide, a precursor of lipid A, a phosphorylated glycolipid that anchors the lipopolysaccharide to the outer membrane of the cell.</text>
</comment>
<evidence type="ECO:0000313" key="11">
    <source>
        <dbReference type="EMBL" id="HIX20110.1"/>
    </source>
</evidence>
<evidence type="ECO:0000313" key="12">
    <source>
        <dbReference type="Proteomes" id="UP000823964"/>
    </source>
</evidence>
<evidence type="ECO:0000256" key="3">
    <source>
        <dbReference type="ARBA" id="ARBA00020902"/>
    </source>
</evidence>
<name>A0A9D1VC71_9BACT</name>
<dbReference type="Proteomes" id="UP000823964">
    <property type="component" value="Unassembled WGS sequence"/>
</dbReference>
<dbReference type="GO" id="GO:0008915">
    <property type="term" value="F:lipid-A-disaccharide synthase activity"/>
    <property type="evidence" value="ECO:0007669"/>
    <property type="project" value="UniProtKB-UniRule"/>
</dbReference>
<dbReference type="AlphaFoldDB" id="A0A9D1VC71"/>
<dbReference type="Pfam" id="PF02684">
    <property type="entry name" value="LpxB"/>
    <property type="match status" value="1"/>
</dbReference>
<comment type="catalytic activity">
    <reaction evidence="9">
        <text>a lipid X + a UDP-2-N,3-O-bis[(3R)-3-hydroxyacyl]-alpha-D-glucosamine = a lipid A disaccharide + UDP + H(+)</text>
        <dbReference type="Rhea" id="RHEA:67828"/>
        <dbReference type="ChEBI" id="CHEBI:15378"/>
        <dbReference type="ChEBI" id="CHEBI:58223"/>
        <dbReference type="ChEBI" id="CHEBI:137748"/>
        <dbReference type="ChEBI" id="CHEBI:176338"/>
        <dbReference type="ChEBI" id="CHEBI:176343"/>
        <dbReference type="EC" id="2.4.1.182"/>
    </reaction>
</comment>
<keyword evidence="4" id="KW-0444">Lipid biosynthesis</keyword>
<keyword evidence="7 11" id="KW-0808">Transferase</keyword>
<keyword evidence="5" id="KW-0441">Lipid A biosynthesis</keyword>
<evidence type="ECO:0000256" key="10">
    <source>
        <dbReference type="NCBIfam" id="TIGR00215"/>
    </source>
</evidence>
<comment type="caution">
    <text evidence="11">The sequence shown here is derived from an EMBL/GenBank/DDBJ whole genome shotgun (WGS) entry which is preliminary data.</text>
</comment>
<accession>A0A9D1VC71</accession>
<evidence type="ECO:0000256" key="9">
    <source>
        <dbReference type="ARBA" id="ARBA00048975"/>
    </source>
</evidence>
<dbReference type="GO" id="GO:0005543">
    <property type="term" value="F:phospholipid binding"/>
    <property type="evidence" value="ECO:0007669"/>
    <property type="project" value="TreeGrafter"/>
</dbReference>
<sequence>MKFYVIAGEASGDKQGALLIRELLRRRPELEIVGLGGPLMHELAPGVQDWVEQAAVIGIVEVLRHARFFLRRLDEMTQRIVADEPDALILIDYPGFNQRLAERVHRLSPRTKIAYFIAPMVWAWHRSRVPKLARILDLMLCTFPFEKPIFEDAGLRTEFVGHPLVDDILAHRRLGVREKNLIGLFPGSRRREIERHFPVFLEVVKAAQTLHPEWRFETSASSPKMEALMKSMLADAGVNPALVNVKLGSYHDLMDRAEAALVTSGTATLEAALHELPFALVYKVAWGTYMIGRLILTIRFIGIVNILVDRPVVREFIQHEFNAPACLAELERLMQPEARAAVLREMQASVATLGYGGAAAKAAEAVLAMMSPDFRPITPRWLPEPNGASD</sequence>
<evidence type="ECO:0000256" key="6">
    <source>
        <dbReference type="ARBA" id="ARBA00022676"/>
    </source>
</evidence>
<reference evidence="11" key="2">
    <citation type="submission" date="2021-04" db="EMBL/GenBank/DDBJ databases">
        <authorList>
            <person name="Gilroy R."/>
        </authorList>
    </citation>
    <scope>NUCLEOTIDE SEQUENCE</scope>
    <source>
        <strain evidence="11">14975</strain>
    </source>
</reference>
<evidence type="ECO:0000256" key="4">
    <source>
        <dbReference type="ARBA" id="ARBA00022516"/>
    </source>
</evidence>
<dbReference type="GO" id="GO:0009245">
    <property type="term" value="P:lipid A biosynthetic process"/>
    <property type="evidence" value="ECO:0007669"/>
    <property type="project" value="UniProtKB-UniRule"/>
</dbReference>
<evidence type="ECO:0000256" key="5">
    <source>
        <dbReference type="ARBA" id="ARBA00022556"/>
    </source>
</evidence>
<protein>
    <recommendedName>
        <fullName evidence="3 10">Lipid-A-disaccharide synthase</fullName>
        <ecNumber evidence="2 10">2.4.1.182</ecNumber>
    </recommendedName>
</protein>
<dbReference type="EC" id="2.4.1.182" evidence="2 10"/>
<organism evidence="11 12">
    <name type="scientific">Candidatus Akkermansia intestinigallinarum</name>
    <dbReference type="NCBI Taxonomy" id="2838431"/>
    <lineage>
        <taxon>Bacteria</taxon>
        <taxon>Pseudomonadati</taxon>
        <taxon>Verrucomicrobiota</taxon>
        <taxon>Verrucomicrobiia</taxon>
        <taxon>Verrucomicrobiales</taxon>
        <taxon>Akkermansiaceae</taxon>
        <taxon>Akkermansia</taxon>
    </lineage>
</organism>
<dbReference type="GO" id="GO:0016020">
    <property type="term" value="C:membrane"/>
    <property type="evidence" value="ECO:0007669"/>
    <property type="project" value="GOC"/>
</dbReference>
<evidence type="ECO:0000256" key="1">
    <source>
        <dbReference type="ARBA" id="ARBA00002056"/>
    </source>
</evidence>
<dbReference type="InterPro" id="IPR003835">
    <property type="entry name" value="Glyco_trans_19"/>
</dbReference>
<dbReference type="EMBL" id="DXFQ01000103">
    <property type="protein sequence ID" value="HIX20110.1"/>
    <property type="molecule type" value="Genomic_DNA"/>
</dbReference>
<dbReference type="PANTHER" id="PTHR30372:SF4">
    <property type="entry name" value="LIPID-A-DISACCHARIDE SYNTHASE, MITOCHONDRIAL-RELATED"/>
    <property type="match status" value="1"/>
</dbReference>